<evidence type="ECO:0000256" key="1">
    <source>
        <dbReference type="SAM" id="MobiDB-lite"/>
    </source>
</evidence>
<feature type="compositionally biased region" description="Basic and acidic residues" evidence="1">
    <location>
        <begin position="68"/>
        <end position="84"/>
    </location>
</feature>
<name>A0A919GEX0_9ACTN</name>
<organism evidence="2 3">
    <name type="scientific">Streptomyces sulfonofaciens</name>
    <dbReference type="NCBI Taxonomy" id="68272"/>
    <lineage>
        <taxon>Bacteria</taxon>
        <taxon>Bacillati</taxon>
        <taxon>Actinomycetota</taxon>
        <taxon>Actinomycetes</taxon>
        <taxon>Kitasatosporales</taxon>
        <taxon>Streptomycetaceae</taxon>
        <taxon>Streptomyces</taxon>
    </lineage>
</organism>
<sequence>MFVQCTVMPVDLVNAARDALGGEGMARATLIVTPLVAVDAALPPPEQAVATSARHDRRDTPTTPLTPRRSESMGDTSHSEDVPPRGHTPGVLGPPTAAVRCGTADARVTADA</sequence>
<evidence type="ECO:0000313" key="2">
    <source>
        <dbReference type="EMBL" id="GHH83378.1"/>
    </source>
</evidence>
<gene>
    <name evidence="2" type="ORF">GCM10018793_45320</name>
</gene>
<comment type="caution">
    <text evidence="2">The sequence shown here is derived from an EMBL/GenBank/DDBJ whole genome shotgun (WGS) entry which is preliminary data.</text>
</comment>
<accession>A0A919GEX0</accession>
<evidence type="ECO:0000313" key="3">
    <source>
        <dbReference type="Proteomes" id="UP000603708"/>
    </source>
</evidence>
<keyword evidence="3" id="KW-1185">Reference proteome</keyword>
<dbReference type="Proteomes" id="UP000603708">
    <property type="component" value="Unassembled WGS sequence"/>
</dbReference>
<reference evidence="2" key="1">
    <citation type="journal article" date="2014" name="Int. J. Syst. Evol. Microbiol.">
        <title>Complete genome sequence of Corynebacterium casei LMG S-19264T (=DSM 44701T), isolated from a smear-ripened cheese.</title>
        <authorList>
            <consortium name="US DOE Joint Genome Institute (JGI-PGF)"/>
            <person name="Walter F."/>
            <person name="Albersmeier A."/>
            <person name="Kalinowski J."/>
            <person name="Ruckert C."/>
        </authorList>
    </citation>
    <scope>NUCLEOTIDE SEQUENCE</scope>
    <source>
        <strain evidence="2">JCM 5069</strain>
    </source>
</reference>
<proteinExistence type="predicted"/>
<protein>
    <submittedName>
        <fullName evidence="2">Uncharacterized protein</fullName>
    </submittedName>
</protein>
<feature type="region of interest" description="Disordered" evidence="1">
    <location>
        <begin position="46"/>
        <end position="112"/>
    </location>
</feature>
<reference evidence="2" key="2">
    <citation type="submission" date="2020-09" db="EMBL/GenBank/DDBJ databases">
        <authorList>
            <person name="Sun Q."/>
            <person name="Ohkuma M."/>
        </authorList>
    </citation>
    <scope>NUCLEOTIDE SEQUENCE</scope>
    <source>
        <strain evidence="2">JCM 5069</strain>
    </source>
</reference>
<dbReference type="AlphaFoldDB" id="A0A919GEX0"/>
<dbReference type="EMBL" id="BNCD01000014">
    <property type="protein sequence ID" value="GHH83378.1"/>
    <property type="molecule type" value="Genomic_DNA"/>
</dbReference>